<dbReference type="InterPro" id="IPR050093">
    <property type="entry name" value="ABC_SmlMolc_Importer"/>
</dbReference>
<dbReference type="RefSeq" id="WP_068618323.1">
    <property type="nucleotide sequence ID" value="NZ_CP016268.1"/>
</dbReference>
<dbReference type="PROSITE" id="PS50893">
    <property type="entry name" value="ABC_TRANSPORTER_2"/>
    <property type="match status" value="1"/>
</dbReference>
<keyword evidence="2" id="KW-0547">Nucleotide-binding</keyword>
<dbReference type="GO" id="GO:0005524">
    <property type="term" value="F:ATP binding"/>
    <property type="evidence" value="ECO:0007669"/>
    <property type="project" value="UniProtKB-KW"/>
</dbReference>
<dbReference type="PANTHER" id="PTHR42781:SF4">
    <property type="entry name" value="SPERMIDINE_PUTRESCINE IMPORT ATP-BINDING PROTEIN POTA"/>
    <property type="match status" value="1"/>
</dbReference>
<dbReference type="Proteomes" id="UP000092695">
    <property type="component" value="Chromosome"/>
</dbReference>
<dbReference type="AlphaFoldDB" id="A0A193LJN0"/>
<evidence type="ECO:0000256" key="2">
    <source>
        <dbReference type="ARBA" id="ARBA00022741"/>
    </source>
</evidence>
<dbReference type="InterPro" id="IPR003439">
    <property type="entry name" value="ABC_transporter-like_ATP-bd"/>
</dbReference>
<name>A0A193LJN0_9GAMM</name>
<dbReference type="InterPro" id="IPR003593">
    <property type="entry name" value="AAA+_ATPase"/>
</dbReference>
<dbReference type="EMBL" id="CP016268">
    <property type="protein sequence ID" value="ANO52722.1"/>
    <property type="molecule type" value="Genomic_DNA"/>
</dbReference>
<evidence type="ECO:0000313" key="5">
    <source>
        <dbReference type="EMBL" id="ANO52722.1"/>
    </source>
</evidence>
<evidence type="ECO:0000256" key="3">
    <source>
        <dbReference type="ARBA" id="ARBA00022840"/>
    </source>
</evidence>
<sequence>MNTLTLDEIRLRIDGQELFPPLSVRIEPGTVTSVVGASGSGKSSLLKFLCGILPPEIEGSGAVRLNDNEISTLPPQARRLGLLFQDPLLFPHLDVAGNVLFGLRTRGTRRERQQQVSEALTSVGLAGLGTRDPATLSGGQQARVALLRVLLAEPRALLLDEPFRSLDEDHRVKVRELVFTEARRRGLPTLLVTHDESDVVAAAGPVIRLQDSRHA</sequence>
<dbReference type="SMART" id="SM00382">
    <property type="entry name" value="AAA"/>
    <property type="match status" value="1"/>
</dbReference>
<feature type="domain" description="ABC transporter" evidence="4">
    <location>
        <begin position="4"/>
        <end position="215"/>
    </location>
</feature>
<dbReference type="OrthoDB" id="9802264at2"/>
<organism evidence="5 6">
    <name type="scientific">Woeseia oceani</name>
    <dbReference type="NCBI Taxonomy" id="1548547"/>
    <lineage>
        <taxon>Bacteria</taxon>
        <taxon>Pseudomonadati</taxon>
        <taxon>Pseudomonadota</taxon>
        <taxon>Gammaproteobacteria</taxon>
        <taxon>Woeseiales</taxon>
        <taxon>Woeseiaceae</taxon>
        <taxon>Woeseia</taxon>
    </lineage>
</organism>
<dbReference type="PANTHER" id="PTHR42781">
    <property type="entry name" value="SPERMIDINE/PUTRESCINE IMPORT ATP-BINDING PROTEIN POTA"/>
    <property type="match status" value="1"/>
</dbReference>
<dbReference type="SUPFAM" id="SSF52540">
    <property type="entry name" value="P-loop containing nucleoside triphosphate hydrolases"/>
    <property type="match status" value="1"/>
</dbReference>
<dbReference type="InterPro" id="IPR027417">
    <property type="entry name" value="P-loop_NTPase"/>
</dbReference>
<gene>
    <name evidence="5" type="ORF">BA177_17355</name>
</gene>
<dbReference type="KEGG" id="woc:BA177_17355"/>
<reference evidence="5 6" key="1">
    <citation type="submission" date="2016-06" db="EMBL/GenBank/DDBJ databases">
        <title>Complete genome sequence of a deep-branching marine Gamma Proteobacterium Woeseia oceani type strain XK5.</title>
        <authorList>
            <person name="Mu D."/>
            <person name="Du Z."/>
        </authorList>
    </citation>
    <scope>NUCLEOTIDE SEQUENCE [LARGE SCALE GENOMIC DNA]</scope>
    <source>
        <strain evidence="5 6">XK5</strain>
    </source>
</reference>
<dbReference type="Gene3D" id="3.40.50.300">
    <property type="entry name" value="P-loop containing nucleotide triphosphate hydrolases"/>
    <property type="match status" value="1"/>
</dbReference>
<dbReference type="GO" id="GO:0016887">
    <property type="term" value="F:ATP hydrolysis activity"/>
    <property type="evidence" value="ECO:0007669"/>
    <property type="project" value="InterPro"/>
</dbReference>
<dbReference type="PROSITE" id="PS00211">
    <property type="entry name" value="ABC_TRANSPORTER_1"/>
    <property type="match status" value="1"/>
</dbReference>
<proteinExistence type="predicted"/>
<keyword evidence="3 5" id="KW-0067">ATP-binding</keyword>
<evidence type="ECO:0000256" key="1">
    <source>
        <dbReference type="ARBA" id="ARBA00022448"/>
    </source>
</evidence>
<evidence type="ECO:0000259" key="4">
    <source>
        <dbReference type="PROSITE" id="PS50893"/>
    </source>
</evidence>
<accession>A0A193LJN0</accession>
<keyword evidence="6" id="KW-1185">Reference proteome</keyword>
<protein>
    <submittedName>
        <fullName evidence="5">ABC transporter ATP-binding protein</fullName>
    </submittedName>
</protein>
<keyword evidence="1" id="KW-0813">Transport</keyword>
<dbReference type="InterPro" id="IPR017871">
    <property type="entry name" value="ABC_transporter-like_CS"/>
</dbReference>
<dbReference type="Pfam" id="PF00005">
    <property type="entry name" value="ABC_tran"/>
    <property type="match status" value="1"/>
</dbReference>
<dbReference type="STRING" id="1548547.BA177_17355"/>
<evidence type="ECO:0000313" key="6">
    <source>
        <dbReference type="Proteomes" id="UP000092695"/>
    </source>
</evidence>